<proteinExistence type="predicted"/>
<dbReference type="KEGG" id="fll:EI427_16340"/>
<dbReference type="RefSeq" id="WP_126616733.1">
    <property type="nucleotide sequence ID" value="NZ_CP034562.1"/>
</dbReference>
<dbReference type="Proteomes" id="UP000267268">
    <property type="component" value="Chromosome 1"/>
</dbReference>
<dbReference type="Pfam" id="PF09907">
    <property type="entry name" value="HigB_toxin"/>
    <property type="match status" value="1"/>
</dbReference>
<keyword evidence="2" id="KW-1185">Reference proteome</keyword>
<dbReference type="InterPro" id="IPR018669">
    <property type="entry name" value="Toxin_HigB"/>
</dbReference>
<gene>
    <name evidence="1" type="ORF">EI427_16340</name>
</gene>
<protein>
    <submittedName>
        <fullName evidence="1">Type II toxin-antitoxin system HigB family toxin</fullName>
    </submittedName>
</protein>
<evidence type="ECO:0000313" key="1">
    <source>
        <dbReference type="EMBL" id="AZQ63736.1"/>
    </source>
</evidence>
<dbReference type="GO" id="GO:0003723">
    <property type="term" value="F:RNA binding"/>
    <property type="evidence" value="ECO:0007669"/>
    <property type="project" value="InterPro"/>
</dbReference>
<evidence type="ECO:0000313" key="2">
    <source>
        <dbReference type="Proteomes" id="UP000267268"/>
    </source>
</evidence>
<dbReference type="EMBL" id="CP034562">
    <property type="protein sequence ID" value="AZQ63736.1"/>
    <property type="molecule type" value="Genomic_DNA"/>
</dbReference>
<dbReference type="GO" id="GO:0110001">
    <property type="term" value="C:toxin-antitoxin complex"/>
    <property type="evidence" value="ECO:0007669"/>
    <property type="project" value="InterPro"/>
</dbReference>
<organism evidence="1 2">
    <name type="scientific">Flammeovirga pectinis</name>
    <dbReference type="NCBI Taxonomy" id="2494373"/>
    <lineage>
        <taxon>Bacteria</taxon>
        <taxon>Pseudomonadati</taxon>
        <taxon>Bacteroidota</taxon>
        <taxon>Cytophagia</taxon>
        <taxon>Cytophagales</taxon>
        <taxon>Flammeovirgaceae</taxon>
        <taxon>Flammeovirga</taxon>
    </lineage>
</organism>
<dbReference type="GO" id="GO:0004519">
    <property type="term" value="F:endonuclease activity"/>
    <property type="evidence" value="ECO:0007669"/>
    <property type="project" value="InterPro"/>
</dbReference>
<name>A0A3Q9FQN1_9BACT</name>
<dbReference type="AlphaFoldDB" id="A0A3Q9FQN1"/>
<reference evidence="1 2" key="1">
    <citation type="submission" date="2018-12" db="EMBL/GenBank/DDBJ databases">
        <title>Flammeovirga pectinis sp. nov., isolated from the gut of the Korean scallop, Patinopecten yessoensis.</title>
        <authorList>
            <person name="Bae J.-W."/>
            <person name="Jeong Y.-S."/>
            <person name="Kang W."/>
        </authorList>
    </citation>
    <scope>NUCLEOTIDE SEQUENCE [LARGE SCALE GENOMIC DNA]</scope>
    <source>
        <strain evidence="1 2">L12M1</strain>
    </source>
</reference>
<dbReference type="OrthoDB" id="9799912at2"/>
<accession>A0A3Q9FQN1</accession>
<sequence>MKRIISKKTLIDFANKHASSKQVLELWYDDVKSAKWINFNDIIYDYPSADVLNNHRVCFNIGGNKFRLIATINFRFSTVRINFIGTHAEYDKIKNASTIEKY</sequence>